<comment type="subcellular location">
    <subcellularLocation>
        <location evidence="1">Cell membrane</location>
        <topology evidence="1">Multi-pass membrane protein</topology>
    </subcellularLocation>
</comment>
<evidence type="ECO:0000313" key="9">
    <source>
        <dbReference type="EMBL" id="MBD1384997.1"/>
    </source>
</evidence>
<gene>
    <name evidence="9" type="ORF">IDJ75_06880</name>
</gene>
<dbReference type="EMBL" id="JACWMW010000001">
    <property type="protein sequence ID" value="MBD1384997.1"/>
    <property type="molecule type" value="Genomic_DNA"/>
</dbReference>
<dbReference type="InterPro" id="IPR003838">
    <property type="entry name" value="ABC3_permease_C"/>
</dbReference>
<accession>A0ABR7X322</accession>
<evidence type="ECO:0000259" key="7">
    <source>
        <dbReference type="Pfam" id="PF02687"/>
    </source>
</evidence>
<name>A0ABR7X322_9SPHI</name>
<feature type="domain" description="MacB-like periplasmic core" evidence="8">
    <location>
        <begin position="20"/>
        <end position="238"/>
    </location>
</feature>
<feature type="transmembrane region" description="Helical" evidence="6">
    <location>
        <begin position="371"/>
        <end position="395"/>
    </location>
</feature>
<dbReference type="Proteomes" id="UP000618754">
    <property type="component" value="Unassembled WGS sequence"/>
</dbReference>
<feature type="transmembrane region" description="Helical" evidence="6">
    <location>
        <begin position="329"/>
        <end position="351"/>
    </location>
</feature>
<keyword evidence="3 6" id="KW-0812">Transmembrane</keyword>
<dbReference type="PANTHER" id="PTHR30572:SF18">
    <property type="entry name" value="ABC-TYPE MACROLIDE FAMILY EXPORT SYSTEM PERMEASE COMPONENT 2"/>
    <property type="match status" value="1"/>
</dbReference>
<evidence type="ECO:0000256" key="4">
    <source>
        <dbReference type="ARBA" id="ARBA00022989"/>
    </source>
</evidence>
<dbReference type="InterPro" id="IPR050250">
    <property type="entry name" value="Macrolide_Exporter_MacB"/>
</dbReference>
<keyword evidence="4 6" id="KW-1133">Transmembrane helix</keyword>
<dbReference type="InterPro" id="IPR025857">
    <property type="entry name" value="MacB_PCD"/>
</dbReference>
<dbReference type="Pfam" id="PF02687">
    <property type="entry name" value="FtsX"/>
    <property type="match status" value="2"/>
</dbReference>
<evidence type="ECO:0000256" key="5">
    <source>
        <dbReference type="ARBA" id="ARBA00023136"/>
    </source>
</evidence>
<feature type="domain" description="MacB-like periplasmic core" evidence="8">
    <location>
        <begin position="430"/>
        <end position="627"/>
    </location>
</feature>
<reference evidence="9 10" key="1">
    <citation type="submission" date="2020-09" db="EMBL/GenBank/DDBJ databases">
        <title>Novel species of Mucilaginibacter isolated from a glacier on the Tibetan Plateau.</title>
        <authorList>
            <person name="Liu Q."/>
            <person name="Xin Y.-H."/>
        </authorList>
    </citation>
    <scope>NUCLEOTIDE SEQUENCE [LARGE SCALE GENOMIC DNA]</scope>
    <source>
        <strain evidence="9 10">CGMCC 1.13878</strain>
    </source>
</reference>
<organism evidence="9 10">
    <name type="scientific">Mucilaginibacter rigui</name>
    <dbReference type="NCBI Taxonomy" id="534635"/>
    <lineage>
        <taxon>Bacteria</taxon>
        <taxon>Pseudomonadati</taxon>
        <taxon>Bacteroidota</taxon>
        <taxon>Sphingobacteriia</taxon>
        <taxon>Sphingobacteriales</taxon>
        <taxon>Sphingobacteriaceae</taxon>
        <taxon>Mucilaginibacter</taxon>
    </lineage>
</organism>
<keyword evidence="5 6" id="KW-0472">Membrane</keyword>
<evidence type="ECO:0000259" key="8">
    <source>
        <dbReference type="Pfam" id="PF12704"/>
    </source>
</evidence>
<protein>
    <submittedName>
        <fullName evidence="9">ABC transporter permease</fullName>
    </submittedName>
</protein>
<evidence type="ECO:0000256" key="2">
    <source>
        <dbReference type="ARBA" id="ARBA00022475"/>
    </source>
</evidence>
<feature type="transmembrane region" description="Helical" evidence="6">
    <location>
        <begin position="21"/>
        <end position="41"/>
    </location>
</feature>
<keyword evidence="10" id="KW-1185">Reference proteome</keyword>
<evidence type="ECO:0000313" key="10">
    <source>
        <dbReference type="Proteomes" id="UP000618754"/>
    </source>
</evidence>
<feature type="transmembrane region" description="Helical" evidence="6">
    <location>
        <begin position="420"/>
        <end position="440"/>
    </location>
</feature>
<proteinExistence type="predicted"/>
<evidence type="ECO:0000256" key="3">
    <source>
        <dbReference type="ARBA" id="ARBA00022692"/>
    </source>
</evidence>
<feature type="domain" description="ABC3 transporter permease C-terminal" evidence="7">
    <location>
        <begin position="284"/>
        <end position="400"/>
    </location>
</feature>
<feature type="transmembrane region" description="Helical" evidence="6">
    <location>
        <begin position="278"/>
        <end position="300"/>
    </location>
</feature>
<feature type="transmembrane region" description="Helical" evidence="6">
    <location>
        <begin position="664"/>
        <end position="685"/>
    </location>
</feature>
<feature type="transmembrane region" description="Helical" evidence="6">
    <location>
        <begin position="705"/>
        <end position="727"/>
    </location>
</feature>
<feature type="domain" description="ABC3 transporter permease C-terminal" evidence="7">
    <location>
        <begin position="663"/>
        <end position="777"/>
    </location>
</feature>
<feature type="transmembrane region" description="Helical" evidence="6">
    <location>
        <begin position="739"/>
        <end position="765"/>
    </location>
</feature>
<keyword evidence="2" id="KW-1003">Cell membrane</keyword>
<comment type="caution">
    <text evidence="9">The sequence shown here is derived from an EMBL/GenBank/DDBJ whole genome shotgun (WGS) entry which is preliminary data.</text>
</comment>
<evidence type="ECO:0000256" key="6">
    <source>
        <dbReference type="SAM" id="Phobius"/>
    </source>
</evidence>
<dbReference type="PANTHER" id="PTHR30572">
    <property type="entry name" value="MEMBRANE COMPONENT OF TRANSPORTER-RELATED"/>
    <property type="match status" value="1"/>
</dbReference>
<dbReference type="Pfam" id="PF12704">
    <property type="entry name" value="MacB_PCD"/>
    <property type="match status" value="2"/>
</dbReference>
<sequence length="784" mass="88209">MIKNYVKIAWRNLIRNKGFSVTNILGLTIGMTCTIFIFLWVKDEVAFDKFHTNHNNIYQVMATRDFKPTIFTDPNMVLPLAKTLEGGNPQILRTVVTSHQESHLVEYNNIKLKKDLYVASEQFFNIFTFKVLKGNPTEALKDPKSIIITESAAKAFFGNDEPMNKMVRLDNQQSFKIAAVLADPPGNSTFKFDFIEPFDYTSDYVKNRMKEWGGSSHNVFVQTTPNANMAAIDKYIDKVKHDHSKGDKISTYYTFPMNKWHLYSEWKDGKNVGGMIEYVRMFTIIAIIILLIACVNFMNLSTARSEKRAKEVGIRKTLGSDKKQLITQFFFESIILALIAFVLSVITVYLMMPLFNSLVNKNLHLNIIEPFFVLGSIAIILFTGIVAGSYPALYLSSFNPVKVLKGTFAAGKAAVLPRRILVVGQFVMSILLISATIIVYQQIQHIKDRSIGYNPNNLVMVPSSNDIDKSYAAIKQDLLNTNLVSAVTRTSSPITEIWWKSGSPDYDGKAANGDIIFSGLNADVDFTKTMGIKIIQGRDFKQTPGDSAVMLLNKAAVEAMKLKNPVGMEMRYGKKYTVAGVIDNVVMASPYDPVEPLMIYYDPNSSSMVNVRFKDGINPQAGIKAMEPIFKKYNPQNLFEYRFVDQEFGKKFVTEELISRITNIFAGLAIFICCIGLAGLASFTIEKRFREIGVRKVMGATVQQLLMLISTEFLKLVAIAFLIAVPLTWYLMNNWLQKYAYHITISIWLFAAVGALILFLTLIVVSLNTMRAATANPVKSLRSE</sequence>
<dbReference type="RefSeq" id="WP_191174831.1">
    <property type="nucleotide sequence ID" value="NZ_JACWMW010000001.1"/>
</dbReference>
<evidence type="ECO:0000256" key="1">
    <source>
        <dbReference type="ARBA" id="ARBA00004651"/>
    </source>
</evidence>